<evidence type="ECO:0000313" key="4">
    <source>
        <dbReference type="EMBL" id="CAH1396893.1"/>
    </source>
</evidence>
<evidence type="ECO:0000313" key="5">
    <source>
        <dbReference type="Proteomes" id="UP001152798"/>
    </source>
</evidence>
<feature type="repeat" description="ANK" evidence="3">
    <location>
        <begin position="162"/>
        <end position="190"/>
    </location>
</feature>
<dbReference type="SUPFAM" id="SSF48403">
    <property type="entry name" value="Ankyrin repeat"/>
    <property type="match status" value="1"/>
</dbReference>
<protein>
    <recommendedName>
        <fullName evidence="6">Ankyrin repeat protein</fullName>
    </recommendedName>
</protein>
<organism evidence="4 5">
    <name type="scientific">Nezara viridula</name>
    <name type="common">Southern green stink bug</name>
    <name type="synonym">Cimex viridulus</name>
    <dbReference type="NCBI Taxonomy" id="85310"/>
    <lineage>
        <taxon>Eukaryota</taxon>
        <taxon>Metazoa</taxon>
        <taxon>Ecdysozoa</taxon>
        <taxon>Arthropoda</taxon>
        <taxon>Hexapoda</taxon>
        <taxon>Insecta</taxon>
        <taxon>Pterygota</taxon>
        <taxon>Neoptera</taxon>
        <taxon>Paraneoptera</taxon>
        <taxon>Hemiptera</taxon>
        <taxon>Heteroptera</taxon>
        <taxon>Panheteroptera</taxon>
        <taxon>Pentatomomorpha</taxon>
        <taxon>Pentatomoidea</taxon>
        <taxon>Pentatomidae</taxon>
        <taxon>Pentatominae</taxon>
        <taxon>Nezara</taxon>
    </lineage>
</organism>
<evidence type="ECO:0000256" key="1">
    <source>
        <dbReference type="ARBA" id="ARBA00022737"/>
    </source>
</evidence>
<feature type="repeat" description="ANK" evidence="3">
    <location>
        <begin position="290"/>
        <end position="322"/>
    </location>
</feature>
<keyword evidence="1" id="KW-0677">Repeat</keyword>
<dbReference type="PANTHER" id="PTHR24198">
    <property type="entry name" value="ANKYRIN REPEAT AND PROTEIN KINASE DOMAIN-CONTAINING PROTEIN"/>
    <property type="match status" value="1"/>
</dbReference>
<dbReference type="InterPro" id="IPR002110">
    <property type="entry name" value="Ankyrin_rpt"/>
</dbReference>
<feature type="repeat" description="ANK" evidence="3">
    <location>
        <begin position="323"/>
        <end position="358"/>
    </location>
</feature>
<dbReference type="PANTHER" id="PTHR24198:SF165">
    <property type="entry name" value="ANKYRIN REPEAT-CONTAINING PROTEIN-RELATED"/>
    <property type="match status" value="1"/>
</dbReference>
<sequence length="488" mass="54229">MNIEELGDSYLSDSGEVRRGELVSALQKGDISTVKRLVEEGVLEEYYHGIYEKREMSTLKKIKEKVAVLSILLQLQLVSIPPNSYITRHNSNKRVFNVTLIPGTDLSVRVHVNLTAVKDEILAKEGNAPLHHICSLPDVDPEVVKIFLDFGTIEIDTWDEQNHITALIIASARGNLEVVKFLVENGADINNSVPKSLDPDGRIDHLYDYIKIFTRKPLFVSEINVPISAVVAAAYENQPDVLRYLLENGGYVNNKGQAWFVLFRPSYKGQIEVVEILLKNGIDVNSKGPFGSTTLHRVAETGNIEMAKLLLMYGADSNLTNNFGWNPLHVSVLFEVNTKKPFVEFLLDTGCDVNALTDGGFSPLNLVEAGINLSFLGYLMKNSNSFKFDKHRNHELAESEHHGGHAETLQLLLNRGADLDHQDNILGWTALHWAAANGDLIGAKLLVEEYGAATTIKSKIGMTPFRTAKHFGRDAVSEYLNTGRNLVE</sequence>
<reference evidence="4" key="1">
    <citation type="submission" date="2022-01" db="EMBL/GenBank/DDBJ databases">
        <authorList>
            <person name="King R."/>
        </authorList>
    </citation>
    <scope>NUCLEOTIDE SEQUENCE</scope>
</reference>
<dbReference type="PRINTS" id="PR01415">
    <property type="entry name" value="ANKYRIN"/>
</dbReference>
<dbReference type="Pfam" id="PF12796">
    <property type="entry name" value="Ank_2"/>
    <property type="match status" value="2"/>
</dbReference>
<dbReference type="OrthoDB" id="6621923at2759"/>
<dbReference type="Pfam" id="PF13637">
    <property type="entry name" value="Ank_4"/>
    <property type="match status" value="1"/>
</dbReference>
<dbReference type="EMBL" id="OV725079">
    <property type="protein sequence ID" value="CAH1396893.1"/>
    <property type="molecule type" value="Genomic_DNA"/>
</dbReference>
<dbReference type="PROSITE" id="PS50088">
    <property type="entry name" value="ANK_REPEAT"/>
    <property type="match status" value="3"/>
</dbReference>
<evidence type="ECO:0008006" key="6">
    <source>
        <dbReference type="Google" id="ProtNLM"/>
    </source>
</evidence>
<keyword evidence="5" id="KW-1185">Reference proteome</keyword>
<dbReference type="SMART" id="SM00248">
    <property type="entry name" value="ANK"/>
    <property type="match status" value="8"/>
</dbReference>
<dbReference type="AlphaFoldDB" id="A0A9P0MF54"/>
<accession>A0A9P0MF54</accession>
<gene>
    <name evidence="4" type="ORF">NEZAVI_LOCUS6857</name>
</gene>
<proteinExistence type="predicted"/>
<evidence type="ECO:0000256" key="3">
    <source>
        <dbReference type="PROSITE-ProRule" id="PRU00023"/>
    </source>
</evidence>
<name>A0A9P0MF54_NEZVI</name>
<dbReference type="InterPro" id="IPR036770">
    <property type="entry name" value="Ankyrin_rpt-contain_sf"/>
</dbReference>
<dbReference type="Proteomes" id="UP001152798">
    <property type="component" value="Chromosome 3"/>
</dbReference>
<keyword evidence="2 3" id="KW-0040">ANK repeat</keyword>
<dbReference type="PROSITE" id="PS50297">
    <property type="entry name" value="ANK_REP_REGION"/>
    <property type="match status" value="2"/>
</dbReference>
<dbReference type="Gene3D" id="1.25.40.20">
    <property type="entry name" value="Ankyrin repeat-containing domain"/>
    <property type="match status" value="3"/>
</dbReference>
<evidence type="ECO:0000256" key="2">
    <source>
        <dbReference type="ARBA" id="ARBA00023043"/>
    </source>
</evidence>